<keyword evidence="6 8" id="KW-0648">Protein biosynthesis</keyword>
<dbReference type="NCBIfam" id="TIGR00460">
    <property type="entry name" value="fmt"/>
    <property type="match status" value="1"/>
</dbReference>
<evidence type="ECO:0000259" key="10">
    <source>
        <dbReference type="Pfam" id="PF02911"/>
    </source>
</evidence>
<feature type="domain" description="Formyl transferase N-terminal" evidence="9">
    <location>
        <begin position="1"/>
        <end position="185"/>
    </location>
</feature>
<dbReference type="SUPFAM" id="SSF53328">
    <property type="entry name" value="Formyltransferase"/>
    <property type="match status" value="1"/>
</dbReference>
<comment type="catalytic activity">
    <reaction evidence="7 8">
        <text>L-methionyl-tRNA(fMet) + (6R)-10-formyltetrahydrofolate = N-formyl-L-methionyl-tRNA(fMet) + (6S)-5,6,7,8-tetrahydrofolate + H(+)</text>
        <dbReference type="Rhea" id="RHEA:24380"/>
        <dbReference type="Rhea" id="RHEA-COMP:9952"/>
        <dbReference type="Rhea" id="RHEA-COMP:9953"/>
        <dbReference type="ChEBI" id="CHEBI:15378"/>
        <dbReference type="ChEBI" id="CHEBI:57453"/>
        <dbReference type="ChEBI" id="CHEBI:78530"/>
        <dbReference type="ChEBI" id="CHEBI:78844"/>
        <dbReference type="ChEBI" id="CHEBI:195366"/>
        <dbReference type="EC" id="2.1.2.9"/>
    </reaction>
</comment>
<dbReference type="GO" id="GO:0004479">
    <property type="term" value="F:methionyl-tRNA formyltransferase activity"/>
    <property type="evidence" value="ECO:0007669"/>
    <property type="project" value="UniProtKB-EC"/>
</dbReference>
<evidence type="ECO:0000313" key="11">
    <source>
        <dbReference type="EMBL" id="XAH72707.1"/>
    </source>
</evidence>
<dbReference type="Gene3D" id="3.10.25.10">
    <property type="entry name" value="Formyl transferase, C-terminal domain"/>
    <property type="match status" value="1"/>
</dbReference>
<comment type="function">
    <text evidence="1 8">Attaches a formyl group to the free amino group of methionyl-tRNA(fMet). The formyl group appears to play a dual role in the initiator identity of N-formylmethionyl-tRNA by promoting its recognition by IF2 and preventing the misappropriation of this tRNA by the elongation apparatus.</text>
</comment>
<dbReference type="PANTHER" id="PTHR11138:SF5">
    <property type="entry name" value="METHIONYL-TRNA FORMYLTRANSFERASE, MITOCHONDRIAL"/>
    <property type="match status" value="1"/>
</dbReference>
<keyword evidence="12" id="KW-1185">Reference proteome</keyword>
<evidence type="ECO:0000259" key="9">
    <source>
        <dbReference type="Pfam" id="PF00551"/>
    </source>
</evidence>
<dbReference type="EMBL" id="CP146256">
    <property type="protein sequence ID" value="XAH72707.1"/>
    <property type="molecule type" value="Genomic_DNA"/>
</dbReference>
<proteinExistence type="inferred from homology"/>
<dbReference type="InterPro" id="IPR005793">
    <property type="entry name" value="Formyl_trans_C"/>
</dbReference>
<dbReference type="CDD" id="cd08704">
    <property type="entry name" value="Met_tRNA_FMT_C"/>
    <property type="match status" value="1"/>
</dbReference>
<evidence type="ECO:0000313" key="12">
    <source>
        <dbReference type="Proteomes" id="UP001451571"/>
    </source>
</evidence>
<dbReference type="PROSITE" id="PS00373">
    <property type="entry name" value="GART"/>
    <property type="match status" value="1"/>
</dbReference>
<dbReference type="InterPro" id="IPR002376">
    <property type="entry name" value="Formyl_transf_N"/>
</dbReference>
<comment type="similarity">
    <text evidence="2 8">Belongs to the Fmt family.</text>
</comment>
<dbReference type="EC" id="2.1.2.9" evidence="3 8"/>
<dbReference type="InterPro" id="IPR011034">
    <property type="entry name" value="Formyl_transferase-like_C_sf"/>
</dbReference>
<evidence type="ECO:0000256" key="2">
    <source>
        <dbReference type="ARBA" id="ARBA00010699"/>
    </source>
</evidence>
<dbReference type="RefSeq" id="WP_342756320.1">
    <property type="nucleotide sequence ID" value="NZ_CP146256.1"/>
</dbReference>
<evidence type="ECO:0000256" key="4">
    <source>
        <dbReference type="ARBA" id="ARBA00016014"/>
    </source>
</evidence>
<feature type="domain" description="Formyl transferase C-terminal" evidence="10">
    <location>
        <begin position="209"/>
        <end position="306"/>
    </location>
</feature>
<evidence type="ECO:0000256" key="8">
    <source>
        <dbReference type="HAMAP-Rule" id="MF_00182"/>
    </source>
</evidence>
<name>A0ABZ3ER67_9FIRM</name>
<evidence type="ECO:0000256" key="6">
    <source>
        <dbReference type="ARBA" id="ARBA00022917"/>
    </source>
</evidence>
<accession>A0ABZ3ER67</accession>
<dbReference type="InterPro" id="IPR041711">
    <property type="entry name" value="Met-tRNA-FMT_N"/>
</dbReference>
<dbReference type="Pfam" id="PF00551">
    <property type="entry name" value="Formyl_trans_N"/>
    <property type="match status" value="1"/>
</dbReference>
<keyword evidence="5 8" id="KW-0808">Transferase</keyword>
<dbReference type="InterPro" id="IPR037022">
    <property type="entry name" value="Formyl_trans_C_sf"/>
</dbReference>
<feature type="binding site" evidence="8">
    <location>
        <begin position="114"/>
        <end position="117"/>
    </location>
    <ligand>
        <name>(6S)-5,6,7,8-tetrahydrofolate</name>
        <dbReference type="ChEBI" id="CHEBI:57453"/>
    </ligand>
</feature>
<dbReference type="SUPFAM" id="SSF50486">
    <property type="entry name" value="FMT C-terminal domain-like"/>
    <property type="match status" value="1"/>
</dbReference>
<dbReference type="InterPro" id="IPR005794">
    <property type="entry name" value="Fmt"/>
</dbReference>
<organism evidence="11 12">
    <name type="scientific">Kineothrix sedimenti</name>
    <dbReference type="NCBI Taxonomy" id="3123317"/>
    <lineage>
        <taxon>Bacteria</taxon>
        <taxon>Bacillati</taxon>
        <taxon>Bacillota</taxon>
        <taxon>Clostridia</taxon>
        <taxon>Lachnospirales</taxon>
        <taxon>Lachnospiraceae</taxon>
        <taxon>Kineothrix</taxon>
    </lineage>
</organism>
<dbReference type="InterPro" id="IPR036477">
    <property type="entry name" value="Formyl_transf_N_sf"/>
</dbReference>
<evidence type="ECO:0000256" key="3">
    <source>
        <dbReference type="ARBA" id="ARBA00012261"/>
    </source>
</evidence>
<dbReference type="Proteomes" id="UP001451571">
    <property type="component" value="Chromosome"/>
</dbReference>
<evidence type="ECO:0000256" key="5">
    <source>
        <dbReference type="ARBA" id="ARBA00022679"/>
    </source>
</evidence>
<dbReference type="InterPro" id="IPR044135">
    <property type="entry name" value="Met-tRNA-FMT_C"/>
</dbReference>
<protein>
    <recommendedName>
        <fullName evidence="4 8">Methionyl-tRNA formyltransferase</fullName>
        <ecNumber evidence="3 8">2.1.2.9</ecNumber>
    </recommendedName>
</protein>
<dbReference type="InterPro" id="IPR001555">
    <property type="entry name" value="GART_AS"/>
</dbReference>
<reference evidence="11 12" key="1">
    <citation type="submission" date="2024-02" db="EMBL/GenBank/DDBJ databases">
        <title>Bacterial strain from lacustrine sediment.</title>
        <authorList>
            <person name="Petit C."/>
            <person name="Fadhlaoui K."/>
        </authorList>
    </citation>
    <scope>NUCLEOTIDE SEQUENCE [LARGE SCALE GENOMIC DNA]</scope>
    <source>
        <strain evidence="11 12">IPX-CK</strain>
    </source>
</reference>
<evidence type="ECO:0000256" key="1">
    <source>
        <dbReference type="ARBA" id="ARBA00002606"/>
    </source>
</evidence>
<gene>
    <name evidence="8 11" type="primary">fmt</name>
    <name evidence="11" type="ORF">V6984_14465</name>
</gene>
<dbReference type="HAMAP" id="MF_00182">
    <property type="entry name" value="Formyl_trans"/>
    <property type="match status" value="1"/>
</dbReference>
<dbReference type="PANTHER" id="PTHR11138">
    <property type="entry name" value="METHIONYL-TRNA FORMYLTRANSFERASE"/>
    <property type="match status" value="1"/>
</dbReference>
<dbReference type="CDD" id="cd08646">
    <property type="entry name" value="FMT_core_Met-tRNA-FMT_N"/>
    <property type="match status" value="1"/>
</dbReference>
<sequence>MKIVFMGTPDYAVGSLEAIVGAGYQVAAVVTQPDKPKGRGKDKNIPELQMPPVKQCALKYGIPVFQPVKVKAPEAVEELRKYEADIFVVAAFGQILSEEILNMPRYGCINIHASLLPKYRGAAPIQGAILNGENETGITIMQMDKGIDTGDMLMKCTVPISEKETGESLHDKLCEAGAKLIVQALPLIEDGKLIPEKQKEEDATYVTVLKKSQGHIDWTKEALVIDRLIRGLNPWPSAYTYYDSKTLKIWEAEPGELEEGPAQAGTVTKVEKDAFYVKTGKGELKVTQVQLEGKKRMSVKDFLLGYALKPDTILGR</sequence>
<dbReference type="Pfam" id="PF02911">
    <property type="entry name" value="Formyl_trans_C"/>
    <property type="match status" value="1"/>
</dbReference>
<dbReference type="Gene3D" id="3.40.50.170">
    <property type="entry name" value="Formyl transferase, N-terminal domain"/>
    <property type="match status" value="1"/>
</dbReference>
<evidence type="ECO:0000256" key="7">
    <source>
        <dbReference type="ARBA" id="ARBA00048558"/>
    </source>
</evidence>